<dbReference type="PATRIC" id="fig|28229.3.peg.1647"/>
<comment type="subcellular location">
    <subcellularLocation>
        <location evidence="1">Membrane</location>
        <topology evidence="1">Single-pass membrane protein</topology>
    </subcellularLocation>
</comment>
<dbReference type="NCBIfam" id="TIGR01352">
    <property type="entry name" value="tonB_Cterm"/>
    <property type="match status" value="1"/>
</dbReference>
<keyword evidence="3 6" id="KW-1133">Transmembrane helix</keyword>
<feature type="region of interest" description="Disordered" evidence="5">
    <location>
        <begin position="72"/>
        <end position="109"/>
    </location>
</feature>
<evidence type="ECO:0000256" key="4">
    <source>
        <dbReference type="ARBA" id="ARBA00023136"/>
    </source>
</evidence>
<evidence type="ECO:0000256" key="1">
    <source>
        <dbReference type="ARBA" id="ARBA00004167"/>
    </source>
</evidence>
<dbReference type="EMBL" id="JQEC01000016">
    <property type="protein sequence ID" value="KGJ94800.1"/>
    <property type="molecule type" value="Genomic_DNA"/>
</dbReference>
<keyword evidence="4 6" id="KW-0472">Membrane</keyword>
<organism evidence="7 8">
    <name type="scientific">Colwellia psychrerythraea</name>
    <name type="common">Vibrio psychroerythus</name>
    <dbReference type="NCBI Taxonomy" id="28229"/>
    <lineage>
        <taxon>Bacteria</taxon>
        <taxon>Pseudomonadati</taxon>
        <taxon>Pseudomonadota</taxon>
        <taxon>Gammaproteobacteria</taxon>
        <taxon>Alteromonadales</taxon>
        <taxon>Colwelliaceae</taxon>
        <taxon>Colwellia</taxon>
    </lineage>
</organism>
<evidence type="ECO:0000313" key="8">
    <source>
        <dbReference type="Proteomes" id="UP000029868"/>
    </source>
</evidence>
<dbReference type="Proteomes" id="UP000029868">
    <property type="component" value="Unassembled WGS sequence"/>
</dbReference>
<dbReference type="NCBIfam" id="NF033768">
    <property type="entry name" value="myxo_SS_tail"/>
    <property type="match status" value="1"/>
</dbReference>
<evidence type="ECO:0000256" key="6">
    <source>
        <dbReference type="SAM" id="Phobius"/>
    </source>
</evidence>
<evidence type="ECO:0000256" key="3">
    <source>
        <dbReference type="ARBA" id="ARBA00022989"/>
    </source>
</evidence>
<evidence type="ECO:0000256" key="5">
    <source>
        <dbReference type="SAM" id="MobiDB-lite"/>
    </source>
</evidence>
<evidence type="ECO:0000256" key="2">
    <source>
        <dbReference type="ARBA" id="ARBA00022692"/>
    </source>
</evidence>
<dbReference type="GO" id="GO:0016020">
    <property type="term" value="C:membrane"/>
    <property type="evidence" value="ECO:0007669"/>
    <property type="project" value="UniProtKB-SubCell"/>
</dbReference>
<sequence length="332" mass="36365">MTTATYQQLALAWHPQSKSEKPFIIFAVCFVLLFVGLGLYIGSVELPKETKRAKVVIPERVAKFILEKPKPKPKPKVIKKEPAKPKVIKKDPPKPKDKPKIKKKQVKKQQVLTKKQVKAREVASESGLLALSNELSDLMDTSSIDAMVGNRLAKNNIASSQKISAQRDTLLTADAGKGSGGVSTANVLNGSRSSVKLDGAQVAAAQQQLLAARADTSLVEGVEPEESVDKSFKRTGNYRPEEDIAYVMDKNKSKLHALYRKARRSNPGIKGKIVLEITISPEGKVLVVNIASSELNDKRLESRIVARVRQFNFGAADVKSVTVTYPVEFLPS</sequence>
<proteinExistence type="predicted"/>
<comment type="caution">
    <text evidence="7">The sequence shown here is derived from an EMBL/GenBank/DDBJ whole genome shotgun (WGS) entry which is preliminary data.</text>
</comment>
<reference evidence="7 8" key="1">
    <citation type="submission" date="2014-08" db="EMBL/GenBank/DDBJ databases">
        <title>Genomic and Phenotypic Diversity of Colwellia psychrerythraea strains from Disparate Marine Basins.</title>
        <authorList>
            <person name="Techtmann S.M."/>
            <person name="Stelling S.C."/>
            <person name="Utturkar S.M."/>
            <person name="Alshibli N."/>
            <person name="Harris A."/>
            <person name="Brown S.D."/>
            <person name="Hazen T.C."/>
        </authorList>
    </citation>
    <scope>NUCLEOTIDE SEQUENCE [LARGE SCALE GENOMIC DNA]</scope>
    <source>
        <strain evidence="7 8">GAB14E</strain>
    </source>
</reference>
<gene>
    <name evidence="7" type="ORF">GAB14E_2034</name>
</gene>
<dbReference type="OrthoDB" id="7057177at2"/>
<evidence type="ECO:0000313" key="7">
    <source>
        <dbReference type="EMBL" id="KGJ94800.1"/>
    </source>
</evidence>
<dbReference type="AlphaFoldDB" id="A0A099KX87"/>
<feature type="compositionally biased region" description="Basic and acidic residues" evidence="5">
    <location>
        <begin position="78"/>
        <end position="98"/>
    </location>
</feature>
<keyword evidence="2 6" id="KW-0812">Transmembrane</keyword>
<dbReference type="InterPro" id="IPR006260">
    <property type="entry name" value="TonB/TolA_C"/>
</dbReference>
<accession>A0A099KX87</accession>
<feature type="transmembrane region" description="Helical" evidence="6">
    <location>
        <begin position="23"/>
        <end position="42"/>
    </location>
</feature>
<name>A0A099KX87_COLPS</name>
<dbReference type="InterPro" id="IPR049806">
    <property type="entry name" value="MasK-like_C"/>
</dbReference>
<protein>
    <submittedName>
        <fullName evidence="7">TonB family protein</fullName>
    </submittedName>
</protein>
<dbReference type="RefSeq" id="WP_033081727.1">
    <property type="nucleotide sequence ID" value="NZ_JQEC01000016.1"/>
</dbReference>